<protein>
    <submittedName>
        <fullName evidence="2">NADH dehydrogenase subunit 6</fullName>
    </submittedName>
</protein>
<feature type="transmembrane region" description="Helical" evidence="1">
    <location>
        <begin position="139"/>
        <end position="161"/>
    </location>
</feature>
<dbReference type="AlphaFoldDB" id="E2DYW7"/>
<reference evidence="2" key="1">
    <citation type="journal article" date="2010" name="Genome">
        <title>The mitogenome of Paphia euglypta (Bivalvia: Veneridae) and comparative mitogenomic analyses of three venerids.</title>
        <authorList>
            <person name="Xu X."/>
            <person name="Wu X."/>
            <person name="Yu Z."/>
        </authorList>
    </citation>
    <scope>NUCLEOTIDE SEQUENCE</scope>
    <source>
        <tissue evidence="2">Adductor muscle</tissue>
    </source>
</reference>
<name>E2DYW7_9BIVA</name>
<feature type="transmembrane region" description="Helical" evidence="1">
    <location>
        <begin position="23"/>
        <end position="43"/>
    </location>
</feature>
<feature type="transmembrane region" description="Helical" evidence="1">
    <location>
        <begin position="95"/>
        <end position="119"/>
    </location>
</feature>
<gene>
    <name evidence="2" type="primary">nad6</name>
</gene>
<accession>E2DYW7</accession>
<organism evidence="2">
    <name type="scientific">Paphia euglypta</name>
    <dbReference type="NCBI Taxonomy" id="345428"/>
    <lineage>
        <taxon>Eukaryota</taxon>
        <taxon>Metazoa</taxon>
        <taxon>Spiralia</taxon>
        <taxon>Lophotrochozoa</taxon>
        <taxon>Mollusca</taxon>
        <taxon>Bivalvia</taxon>
        <taxon>Autobranchia</taxon>
        <taxon>Heteroconchia</taxon>
        <taxon>Euheterodonta</taxon>
        <taxon>Imparidentia</taxon>
        <taxon>Neoheterodontei</taxon>
        <taxon>Venerida</taxon>
        <taxon>Veneroidea</taxon>
        <taxon>Veneridae</taxon>
        <taxon>Paphia</taxon>
    </lineage>
</organism>
<keyword evidence="1" id="KW-0812">Transmembrane</keyword>
<proteinExistence type="predicted"/>
<dbReference type="EMBL" id="GU269271">
    <property type="protein sequence ID" value="ADB03056.1"/>
    <property type="molecule type" value="Genomic_DNA"/>
</dbReference>
<sequence>MEFIFVLCCLGSMNVMSRYDHPMFFGFALLLLTVGMSSVVSLFNGIYGFALFMCIVSGILVVFAYSIALVPLMSEKKEAEKMIAQENKLFKSLKVSHGGSMVMLMSFFFSFFCVLLLSFMEKGIGVGGFQGVLYMSDDWGIGMSLFSVLLFLVMVFCVSVAGKYKGALIK</sequence>
<geneLocation type="mitochondrion" evidence="2"/>
<evidence type="ECO:0000256" key="1">
    <source>
        <dbReference type="SAM" id="Phobius"/>
    </source>
</evidence>
<evidence type="ECO:0000313" key="2">
    <source>
        <dbReference type="EMBL" id="ADB03056.1"/>
    </source>
</evidence>
<keyword evidence="1" id="KW-1133">Transmembrane helix</keyword>
<feature type="transmembrane region" description="Helical" evidence="1">
    <location>
        <begin position="49"/>
        <end position="74"/>
    </location>
</feature>
<keyword evidence="1" id="KW-0472">Membrane</keyword>
<keyword evidence="2" id="KW-0496">Mitochondrion</keyword>